<dbReference type="Gene3D" id="3.40.640.10">
    <property type="entry name" value="Type I PLP-dependent aspartate aminotransferase-like (Major domain)"/>
    <property type="match status" value="1"/>
</dbReference>
<dbReference type="InterPro" id="IPR015421">
    <property type="entry name" value="PyrdxlP-dep_Trfase_major"/>
</dbReference>
<evidence type="ECO:0000256" key="6">
    <source>
        <dbReference type="RuleBase" id="RU000481"/>
    </source>
</evidence>
<keyword evidence="9" id="KW-1185">Reference proteome</keyword>
<feature type="domain" description="Aminotransferase class I/classII large" evidence="7">
    <location>
        <begin position="33"/>
        <end position="393"/>
    </location>
</feature>
<evidence type="ECO:0000259" key="7">
    <source>
        <dbReference type="Pfam" id="PF00155"/>
    </source>
</evidence>
<dbReference type="GO" id="GO:0008483">
    <property type="term" value="F:transaminase activity"/>
    <property type="evidence" value="ECO:0007669"/>
    <property type="project" value="UniProtKB-KW"/>
</dbReference>
<dbReference type="InterPro" id="IPR015424">
    <property type="entry name" value="PyrdxlP-dep_Trfase"/>
</dbReference>
<sequence length="401" mass="43528">MNSILSDRINNMEESATLAMAKTARELKNQGIDIIGLSLGEPDFKTPKHIQEAAKAAIDEGKYFSYPPVAGYQDLREAIAKKLREQNHIREAKAENIVVSTGAKHSIANIFMCLINEGDEVVIFAPYWVSYSEIIKLAGGVPVLIEGNLENNFKATAAQLKEAITDKTKAVIYSSPCNPSGSVFSKAELEAIAEVVKSKEDLVVIADEIYELINFTGQHASIASFPGMFERTITVNGFSKGYAMTGWRVGYICAPLAIAKACEKIQGQFTSGGTGIAQRAALAGLVGDQGPTEEMAAAYLKRRDLVLELLRDIPGIKTHVPEGAFYFFPDISAFFGKSTPENKKIESADDFCLYLLNEAHVSLVTGAAFGAPNSVRLSYAASESELKEALKRIKESLAKLK</sequence>
<keyword evidence="4 6" id="KW-0808">Transferase</keyword>
<keyword evidence="3 6" id="KW-0032">Aminotransferase</keyword>
<proteinExistence type="inferred from homology"/>
<keyword evidence="5" id="KW-0663">Pyridoxal phosphate</keyword>
<dbReference type="Pfam" id="PF00155">
    <property type="entry name" value="Aminotran_1_2"/>
    <property type="match status" value="1"/>
</dbReference>
<dbReference type="PROSITE" id="PS00105">
    <property type="entry name" value="AA_TRANSFER_CLASS_1"/>
    <property type="match status" value="1"/>
</dbReference>
<dbReference type="InterPro" id="IPR004839">
    <property type="entry name" value="Aminotransferase_I/II_large"/>
</dbReference>
<name>A0ABT8C5B4_9BACT</name>
<evidence type="ECO:0000256" key="2">
    <source>
        <dbReference type="ARBA" id="ARBA00007441"/>
    </source>
</evidence>
<protein>
    <recommendedName>
        <fullName evidence="6">Aminotransferase</fullName>
        <ecNumber evidence="6">2.6.1.-</ecNumber>
    </recommendedName>
</protein>
<dbReference type="PANTHER" id="PTHR46383">
    <property type="entry name" value="ASPARTATE AMINOTRANSFERASE"/>
    <property type="match status" value="1"/>
</dbReference>
<dbReference type="RefSeq" id="WP_163384171.1">
    <property type="nucleotide sequence ID" value="NZ_JAUFQS010000004.1"/>
</dbReference>
<comment type="similarity">
    <text evidence="2 6">Belongs to the class-I pyridoxal-phosphate-dependent aminotransferase family.</text>
</comment>
<comment type="caution">
    <text evidence="8">The sequence shown here is derived from an EMBL/GenBank/DDBJ whole genome shotgun (WGS) entry which is preliminary data.</text>
</comment>
<evidence type="ECO:0000256" key="1">
    <source>
        <dbReference type="ARBA" id="ARBA00001933"/>
    </source>
</evidence>
<evidence type="ECO:0000313" key="9">
    <source>
        <dbReference type="Proteomes" id="UP001236663"/>
    </source>
</evidence>
<accession>A0ABT8C5B4</accession>
<evidence type="ECO:0000256" key="4">
    <source>
        <dbReference type="ARBA" id="ARBA00022679"/>
    </source>
</evidence>
<gene>
    <name evidence="8" type="ORF">QWZ15_05605</name>
</gene>
<dbReference type="InterPro" id="IPR004838">
    <property type="entry name" value="NHTrfase_class1_PyrdxlP-BS"/>
</dbReference>
<evidence type="ECO:0000256" key="3">
    <source>
        <dbReference type="ARBA" id="ARBA00022576"/>
    </source>
</evidence>
<organism evidence="8 9">
    <name type="scientific">Cyclobacterium jeungdonense</name>
    <dbReference type="NCBI Taxonomy" id="708087"/>
    <lineage>
        <taxon>Bacteria</taxon>
        <taxon>Pseudomonadati</taxon>
        <taxon>Bacteroidota</taxon>
        <taxon>Cytophagia</taxon>
        <taxon>Cytophagales</taxon>
        <taxon>Cyclobacteriaceae</taxon>
        <taxon>Cyclobacterium</taxon>
    </lineage>
</organism>
<comment type="cofactor">
    <cofactor evidence="1 6">
        <name>pyridoxal 5'-phosphate</name>
        <dbReference type="ChEBI" id="CHEBI:597326"/>
    </cofactor>
</comment>
<dbReference type="InterPro" id="IPR050596">
    <property type="entry name" value="AspAT/PAT-like"/>
</dbReference>
<dbReference type="InterPro" id="IPR015422">
    <property type="entry name" value="PyrdxlP-dep_Trfase_small"/>
</dbReference>
<dbReference type="CDD" id="cd00609">
    <property type="entry name" value="AAT_like"/>
    <property type="match status" value="1"/>
</dbReference>
<dbReference type="EC" id="2.6.1.-" evidence="6"/>
<dbReference type="EMBL" id="JAUFQS010000004">
    <property type="protein sequence ID" value="MDN3687292.1"/>
    <property type="molecule type" value="Genomic_DNA"/>
</dbReference>
<dbReference type="Gene3D" id="3.90.1150.10">
    <property type="entry name" value="Aspartate Aminotransferase, domain 1"/>
    <property type="match status" value="1"/>
</dbReference>
<dbReference type="Proteomes" id="UP001236663">
    <property type="component" value="Unassembled WGS sequence"/>
</dbReference>
<evidence type="ECO:0000313" key="8">
    <source>
        <dbReference type="EMBL" id="MDN3687292.1"/>
    </source>
</evidence>
<dbReference type="PANTHER" id="PTHR46383:SF1">
    <property type="entry name" value="ASPARTATE AMINOTRANSFERASE"/>
    <property type="match status" value="1"/>
</dbReference>
<evidence type="ECO:0000256" key="5">
    <source>
        <dbReference type="ARBA" id="ARBA00022898"/>
    </source>
</evidence>
<reference evidence="9" key="1">
    <citation type="journal article" date="2019" name="Int. J. Syst. Evol. Microbiol.">
        <title>The Global Catalogue of Microorganisms (GCM) 10K type strain sequencing project: providing services to taxonomists for standard genome sequencing and annotation.</title>
        <authorList>
            <consortium name="The Broad Institute Genomics Platform"/>
            <consortium name="The Broad Institute Genome Sequencing Center for Infectious Disease"/>
            <person name="Wu L."/>
            <person name="Ma J."/>
        </authorList>
    </citation>
    <scope>NUCLEOTIDE SEQUENCE [LARGE SCALE GENOMIC DNA]</scope>
    <source>
        <strain evidence="9">CECT 7706</strain>
    </source>
</reference>
<dbReference type="SUPFAM" id="SSF53383">
    <property type="entry name" value="PLP-dependent transferases"/>
    <property type="match status" value="1"/>
</dbReference>